<keyword evidence="3" id="KW-1185">Reference proteome</keyword>
<organism evidence="2 3">
    <name type="scientific">Paracraurococcus ruber</name>
    <dbReference type="NCBI Taxonomy" id="77675"/>
    <lineage>
        <taxon>Bacteria</taxon>
        <taxon>Pseudomonadati</taxon>
        <taxon>Pseudomonadota</taxon>
        <taxon>Alphaproteobacteria</taxon>
        <taxon>Acetobacterales</taxon>
        <taxon>Roseomonadaceae</taxon>
        <taxon>Paracraurococcus</taxon>
    </lineage>
</organism>
<accession>A0ABS1D0C5</accession>
<name>A0ABS1D0C5_9PROT</name>
<dbReference type="Proteomes" id="UP000697995">
    <property type="component" value="Unassembled WGS sequence"/>
</dbReference>
<gene>
    <name evidence="2" type="ORF">CKO45_18400</name>
</gene>
<dbReference type="EMBL" id="NRSG01000156">
    <property type="protein sequence ID" value="MBK1660207.1"/>
    <property type="molecule type" value="Genomic_DNA"/>
</dbReference>
<protein>
    <recommendedName>
        <fullName evidence="4">DUF3102 domain-containing protein</fullName>
    </recommendedName>
</protein>
<evidence type="ECO:0000256" key="1">
    <source>
        <dbReference type="SAM" id="Coils"/>
    </source>
</evidence>
<proteinExistence type="predicted"/>
<comment type="caution">
    <text evidence="2">The sequence shown here is derived from an EMBL/GenBank/DDBJ whole genome shotgun (WGS) entry which is preliminary data.</text>
</comment>
<dbReference type="RefSeq" id="WP_133220558.1">
    <property type="nucleotide sequence ID" value="NZ_NRSG01000156.1"/>
</dbReference>
<evidence type="ECO:0000313" key="3">
    <source>
        <dbReference type="Proteomes" id="UP000697995"/>
    </source>
</evidence>
<keyword evidence="1" id="KW-0175">Coiled coil</keyword>
<feature type="coiled-coil region" evidence="1">
    <location>
        <begin position="199"/>
        <end position="233"/>
    </location>
</feature>
<evidence type="ECO:0000313" key="2">
    <source>
        <dbReference type="EMBL" id="MBK1660207.1"/>
    </source>
</evidence>
<evidence type="ECO:0008006" key="4">
    <source>
        <dbReference type="Google" id="ProtNLM"/>
    </source>
</evidence>
<sequence>MGKRSKAALKAFLSAEDDAEGEVLAVDPRATELRSLGVEDPAALAAIREIFAGTGLPDDQEKVRRILRTRSEIQKEWGDARDSFLAIGRALIALEHVLTKVEFAKLRHGTERLFPFSDATATQFRQIARAVDGGRIPAEACPGSYGTAYQITLLTESQLRVAWEKGLIRSDVTRREIMQLRREVPANGAEAPPPGRLDRTRLREERARLGERRARLAEELAAVECRIHQLDELLSPVIDGEVEMLPEA</sequence>
<reference evidence="2 3" key="1">
    <citation type="journal article" date="2020" name="Microorganisms">
        <title>Osmotic Adaptation and Compatible Solute Biosynthesis of Phototrophic Bacteria as Revealed from Genome Analyses.</title>
        <authorList>
            <person name="Imhoff J.F."/>
            <person name="Rahn T."/>
            <person name="Kunzel S."/>
            <person name="Keller A."/>
            <person name="Neulinger S.C."/>
        </authorList>
    </citation>
    <scope>NUCLEOTIDE SEQUENCE [LARGE SCALE GENOMIC DNA]</scope>
    <source>
        <strain evidence="2 3">DSM 15382</strain>
    </source>
</reference>